<dbReference type="Proteomes" id="UP000054007">
    <property type="component" value="Unassembled WGS sequence"/>
</dbReference>
<gene>
    <name evidence="7" type="ORF">CYLTODRAFT_487256</name>
</gene>
<keyword evidence="2" id="KW-0805">Transcription regulation</keyword>
<dbReference type="GO" id="GO:0005634">
    <property type="term" value="C:nucleus"/>
    <property type="evidence" value="ECO:0007669"/>
    <property type="project" value="UniProtKB-SubCell"/>
</dbReference>
<evidence type="ECO:0000256" key="4">
    <source>
        <dbReference type="ARBA" id="ARBA00023242"/>
    </source>
</evidence>
<evidence type="ECO:0000256" key="2">
    <source>
        <dbReference type="ARBA" id="ARBA00023015"/>
    </source>
</evidence>
<dbReference type="PROSITE" id="PS51821">
    <property type="entry name" value="VELVET"/>
    <property type="match status" value="1"/>
</dbReference>
<comment type="subcellular location">
    <subcellularLocation>
        <location evidence="1">Nucleus</location>
    </subcellularLocation>
</comment>
<evidence type="ECO:0000256" key="1">
    <source>
        <dbReference type="ARBA" id="ARBA00004123"/>
    </source>
</evidence>
<dbReference type="PANTHER" id="PTHR33572:SF3">
    <property type="entry name" value="VELVET COMPLEX SUBUNIT B"/>
    <property type="match status" value="1"/>
</dbReference>
<evidence type="ECO:0000256" key="3">
    <source>
        <dbReference type="ARBA" id="ARBA00023163"/>
    </source>
</evidence>
<evidence type="ECO:0000259" key="6">
    <source>
        <dbReference type="PROSITE" id="PS51821"/>
    </source>
</evidence>
<proteinExistence type="predicted"/>
<dbReference type="PANTHER" id="PTHR33572">
    <property type="entry name" value="SPORE DEVELOPMENT REGULATOR VOSA"/>
    <property type="match status" value="1"/>
</dbReference>
<keyword evidence="8" id="KW-1185">Reference proteome</keyword>
<evidence type="ECO:0000256" key="5">
    <source>
        <dbReference type="SAM" id="MobiDB-lite"/>
    </source>
</evidence>
<keyword evidence="4" id="KW-0539">Nucleus</keyword>
<feature type="region of interest" description="Disordered" evidence="5">
    <location>
        <begin position="229"/>
        <end position="264"/>
    </location>
</feature>
<reference evidence="7 8" key="1">
    <citation type="journal article" date="2015" name="Fungal Genet. Biol.">
        <title>Evolution of novel wood decay mechanisms in Agaricales revealed by the genome sequences of Fistulina hepatica and Cylindrobasidium torrendii.</title>
        <authorList>
            <person name="Floudas D."/>
            <person name="Held B.W."/>
            <person name="Riley R."/>
            <person name="Nagy L.G."/>
            <person name="Koehler G."/>
            <person name="Ransdell A.S."/>
            <person name="Younus H."/>
            <person name="Chow J."/>
            <person name="Chiniquy J."/>
            <person name="Lipzen A."/>
            <person name="Tritt A."/>
            <person name="Sun H."/>
            <person name="Haridas S."/>
            <person name="LaButti K."/>
            <person name="Ohm R.A."/>
            <person name="Kues U."/>
            <person name="Blanchette R.A."/>
            <person name="Grigoriev I.V."/>
            <person name="Minto R.E."/>
            <person name="Hibbett D.S."/>
        </authorList>
    </citation>
    <scope>NUCLEOTIDE SEQUENCE [LARGE SCALE GENOMIC DNA]</scope>
    <source>
        <strain evidence="7 8">FP15055 ss-10</strain>
    </source>
</reference>
<dbReference type="STRING" id="1314674.A0A0D7BLA9"/>
<sequence length="264" mass="29302">MSSPFTYKHGPLKGLTVRTALRVLQSPVIGRKLSQLQRAHLTASSKMDVRPIEPPAVVQIQFFEVNPDNGSERELLNYRDYQLHDGRTLIQAQLYKVDVSKDGRSEEEQAIHVISPDNIPVYASQECTLALLHGEIFESALQLHWEDRDMMVCPFGLLSVREEGHFVLSFRAFNIGTSATTEAQGPISAMAWSEKFTIVASKKATALGTSTPLTLALSDITSRITARSTLRATRSKTRKRPADEDDARDDEDEDDQNVSTSDGG</sequence>
<dbReference type="InterPro" id="IPR038491">
    <property type="entry name" value="Velvet_dom_sf"/>
</dbReference>
<feature type="domain" description="Velvet" evidence="6">
    <location>
        <begin position="14"/>
        <end position="227"/>
    </location>
</feature>
<protein>
    <recommendedName>
        <fullName evidence="6">Velvet domain-containing protein</fullName>
    </recommendedName>
</protein>
<evidence type="ECO:0000313" key="8">
    <source>
        <dbReference type="Proteomes" id="UP000054007"/>
    </source>
</evidence>
<evidence type="ECO:0000313" key="7">
    <source>
        <dbReference type="EMBL" id="KIY71338.1"/>
    </source>
</evidence>
<keyword evidence="3" id="KW-0804">Transcription</keyword>
<dbReference type="Gene3D" id="2.60.40.3960">
    <property type="entry name" value="Velvet domain"/>
    <property type="match status" value="1"/>
</dbReference>
<dbReference type="EMBL" id="KN880455">
    <property type="protein sequence ID" value="KIY71338.1"/>
    <property type="molecule type" value="Genomic_DNA"/>
</dbReference>
<dbReference type="InterPro" id="IPR021740">
    <property type="entry name" value="Velvet"/>
</dbReference>
<name>A0A0D7BLA9_9AGAR</name>
<dbReference type="InterPro" id="IPR037525">
    <property type="entry name" value="Velvet_dom"/>
</dbReference>
<feature type="compositionally biased region" description="Acidic residues" evidence="5">
    <location>
        <begin position="243"/>
        <end position="256"/>
    </location>
</feature>
<organism evidence="7 8">
    <name type="scientific">Cylindrobasidium torrendii FP15055 ss-10</name>
    <dbReference type="NCBI Taxonomy" id="1314674"/>
    <lineage>
        <taxon>Eukaryota</taxon>
        <taxon>Fungi</taxon>
        <taxon>Dikarya</taxon>
        <taxon>Basidiomycota</taxon>
        <taxon>Agaricomycotina</taxon>
        <taxon>Agaricomycetes</taxon>
        <taxon>Agaricomycetidae</taxon>
        <taxon>Agaricales</taxon>
        <taxon>Marasmiineae</taxon>
        <taxon>Physalacriaceae</taxon>
        <taxon>Cylindrobasidium</taxon>
    </lineage>
</organism>
<dbReference type="OrthoDB" id="5599552at2759"/>
<dbReference type="AlphaFoldDB" id="A0A0D7BLA9"/>
<dbReference type="Pfam" id="PF11754">
    <property type="entry name" value="Velvet"/>
    <property type="match status" value="1"/>
</dbReference>
<accession>A0A0D7BLA9</accession>